<feature type="compositionally biased region" description="Low complexity" evidence="5">
    <location>
        <begin position="190"/>
        <end position="202"/>
    </location>
</feature>
<dbReference type="PRINTS" id="PR00053">
    <property type="entry name" value="FORKHEAD"/>
</dbReference>
<dbReference type="PANTHER" id="PTHR11829:SF343">
    <property type="entry name" value="FORK-HEAD DOMAIN-CONTAINING PROTEIN"/>
    <property type="match status" value="1"/>
</dbReference>
<dbReference type="EMBL" id="BPWL01000008">
    <property type="protein sequence ID" value="GJJ13267.1"/>
    <property type="molecule type" value="Genomic_DNA"/>
</dbReference>
<evidence type="ECO:0000256" key="2">
    <source>
        <dbReference type="ARBA" id="ARBA00023242"/>
    </source>
</evidence>
<dbReference type="InterPro" id="IPR036388">
    <property type="entry name" value="WH-like_DNA-bd_sf"/>
</dbReference>
<feature type="coiled-coil region" evidence="4">
    <location>
        <begin position="291"/>
        <end position="374"/>
    </location>
</feature>
<feature type="DNA-binding region" description="Fork-head" evidence="3">
    <location>
        <begin position="83"/>
        <end position="173"/>
    </location>
</feature>
<keyword evidence="8" id="KW-1185">Reference proteome</keyword>
<dbReference type="PROSITE" id="PS00658">
    <property type="entry name" value="FORK_HEAD_2"/>
    <property type="match status" value="1"/>
</dbReference>
<reference evidence="7" key="1">
    <citation type="submission" date="2021-10" db="EMBL/GenBank/DDBJ databases">
        <title>De novo Genome Assembly of Clathrus columnatus (Basidiomycota, Fungi) Using Illumina and Nanopore Sequence Data.</title>
        <authorList>
            <person name="Ogiso-Tanaka E."/>
            <person name="Itagaki H."/>
            <person name="Hosoya T."/>
            <person name="Hosaka K."/>
        </authorList>
    </citation>
    <scope>NUCLEOTIDE SEQUENCE</scope>
    <source>
        <strain evidence="7">MO-923</strain>
    </source>
</reference>
<evidence type="ECO:0000256" key="3">
    <source>
        <dbReference type="PROSITE-ProRule" id="PRU00089"/>
    </source>
</evidence>
<feature type="region of interest" description="Disordered" evidence="5">
    <location>
        <begin position="385"/>
        <end position="404"/>
    </location>
</feature>
<feature type="region of interest" description="Disordered" evidence="5">
    <location>
        <begin position="165"/>
        <end position="284"/>
    </location>
</feature>
<dbReference type="GO" id="GO:0000981">
    <property type="term" value="F:DNA-binding transcription factor activity, RNA polymerase II-specific"/>
    <property type="evidence" value="ECO:0007669"/>
    <property type="project" value="TreeGrafter"/>
</dbReference>
<gene>
    <name evidence="7" type="ORF">Clacol_007518</name>
</gene>
<dbReference type="PANTHER" id="PTHR11829">
    <property type="entry name" value="FORKHEAD BOX PROTEIN"/>
    <property type="match status" value="1"/>
</dbReference>
<accession>A0AAV5AHP7</accession>
<dbReference type="GO" id="GO:0000978">
    <property type="term" value="F:RNA polymerase II cis-regulatory region sequence-specific DNA binding"/>
    <property type="evidence" value="ECO:0007669"/>
    <property type="project" value="TreeGrafter"/>
</dbReference>
<feature type="compositionally biased region" description="Acidic residues" evidence="5">
    <location>
        <begin position="389"/>
        <end position="404"/>
    </location>
</feature>
<dbReference type="Proteomes" id="UP001050691">
    <property type="component" value="Unassembled WGS sequence"/>
</dbReference>
<dbReference type="InterPro" id="IPR036390">
    <property type="entry name" value="WH_DNA-bd_sf"/>
</dbReference>
<evidence type="ECO:0000256" key="4">
    <source>
        <dbReference type="SAM" id="Coils"/>
    </source>
</evidence>
<dbReference type="SMART" id="SM00339">
    <property type="entry name" value="FH"/>
    <property type="match status" value="1"/>
</dbReference>
<feature type="domain" description="Fork-head" evidence="6">
    <location>
        <begin position="83"/>
        <end position="173"/>
    </location>
</feature>
<keyword evidence="2 3" id="KW-0539">Nucleus</keyword>
<organism evidence="7 8">
    <name type="scientific">Clathrus columnatus</name>
    <dbReference type="NCBI Taxonomy" id="1419009"/>
    <lineage>
        <taxon>Eukaryota</taxon>
        <taxon>Fungi</taxon>
        <taxon>Dikarya</taxon>
        <taxon>Basidiomycota</taxon>
        <taxon>Agaricomycotina</taxon>
        <taxon>Agaricomycetes</taxon>
        <taxon>Phallomycetidae</taxon>
        <taxon>Phallales</taxon>
        <taxon>Clathraceae</taxon>
        <taxon>Clathrus</taxon>
    </lineage>
</organism>
<dbReference type="GO" id="GO:0005634">
    <property type="term" value="C:nucleus"/>
    <property type="evidence" value="ECO:0007669"/>
    <property type="project" value="UniProtKB-SubCell"/>
</dbReference>
<dbReference type="Gene3D" id="1.10.10.10">
    <property type="entry name" value="Winged helix-like DNA-binding domain superfamily/Winged helix DNA-binding domain"/>
    <property type="match status" value="1"/>
</dbReference>
<proteinExistence type="predicted"/>
<keyword evidence="1 3" id="KW-0238">DNA-binding</keyword>
<dbReference type="Pfam" id="PF00250">
    <property type="entry name" value="Forkhead"/>
    <property type="match status" value="1"/>
</dbReference>
<evidence type="ECO:0000259" key="6">
    <source>
        <dbReference type="PROSITE" id="PS50039"/>
    </source>
</evidence>
<evidence type="ECO:0000313" key="7">
    <source>
        <dbReference type="EMBL" id="GJJ13267.1"/>
    </source>
</evidence>
<dbReference type="InterPro" id="IPR050211">
    <property type="entry name" value="FOX_domain-containing"/>
</dbReference>
<evidence type="ECO:0000313" key="8">
    <source>
        <dbReference type="Proteomes" id="UP001050691"/>
    </source>
</evidence>
<feature type="compositionally biased region" description="Basic residues" evidence="5">
    <location>
        <begin position="165"/>
        <end position="175"/>
    </location>
</feature>
<dbReference type="AlphaFoldDB" id="A0AAV5AHP7"/>
<feature type="compositionally biased region" description="Basic residues" evidence="5">
    <location>
        <begin position="232"/>
        <end position="245"/>
    </location>
</feature>
<sequence length="404" mass="45495">MANMDIRHRQYPVETPIPIDGQQPQHNPEVIHPNVHPGLGLPPQIPSHPHQYYTNATIINPHHHPDHPGCPNSLDCLPDTTDKPNHILPVIVRSAILGSPKQRLTIREIYKAIENKFPYFRTTEVNWKDSIRHNLSLNKLFEKVPRPLTDPGIGSYWTVNITAHGAKRPRKRKNRQAKEQVAVENALAEQHQQAQQQQQQHVQHSHHPPEGSGGPIPPPPHHFDPSLGFPHPHPHAHPHAVHGHHFMQGPPQALHPGFAVDPTKHDLDDGSLIDPSLDPALTGADDPKMMIARLRQELDETKNQYIVASQQTSKLAEQLAVAEDEVQKCRAEIEMMGVKLQDEILNRLEVESKYREIEQERNLLVEKVKVLTETDEHSTVVVVPRSDQDVDADGDGEVEADLLS</sequence>
<keyword evidence="4" id="KW-0175">Coiled coil</keyword>
<comment type="caution">
    <text evidence="7">The sequence shown here is derived from an EMBL/GenBank/DDBJ whole genome shotgun (WGS) entry which is preliminary data.</text>
</comment>
<dbReference type="PROSITE" id="PS50039">
    <property type="entry name" value="FORK_HEAD_3"/>
    <property type="match status" value="1"/>
</dbReference>
<name>A0AAV5AHP7_9AGAM</name>
<comment type="subcellular location">
    <subcellularLocation>
        <location evidence="3">Nucleus</location>
    </subcellularLocation>
</comment>
<dbReference type="InterPro" id="IPR001766">
    <property type="entry name" value="Fork_head_dom"/>
</dbReference>
<dbReference type="SUPFAM" id="SSF46785">
    <property type="entry name" value="Winged helix' DNA-binding domain"/>
    <property type="match status" value="1"/>
</dbReference>
<dbReference type="InterPro" id="IPR030456">
    <property type="entry name" value="TF_fork_head_CS_2"/>
</dbReference>
<evidence type="ECO:0000256" key="5">
    <source>
        <dbReference type="SAM" id="MobiDB-lite"/>
    </source>
</evidence>
<dbReference type="GO" id="GO:0030154">
    <property type="term" value="P:cell differentiation"/>
    <property type="evidence" value="ECO:0007669"/>
    <property type="project" value="TreeGrafter"/>
</dbReference>
<protein>
    <recommendedName>
        <fullName evidence="6">Fork-head domain-containing protein</fullName>
    </recommendedName>
</protein>
<evidence type="ECO:0000256" key="1">
    <source>
        <dbReference type="ARBA" id="ARBA00023125"/>
    </source>
</evidence>
<dbReference type="GO" id="GO:0009653">
    <property type="term" value="P:anatomical structure morphogenesis"/>
    <property type="evidence" value="ECO:0007669"/>
    <property type="project" value="TreeGrafter"/>
</dbReference>
<dbReference type="CDD" id="cd00059">
    <property type="entry name" value="FH_FOX"/>
    <property type="match status" value="1"/>
</dbReference>